<sequence length="11" mass="1310">MKTKARVYQQG</sequence>
<dbReference type="EMBL" id="GBXM01081922">
    <property type="protein sequence ID" value="JAH26655.1"/>
    <property type="molecule type" value="Transcribed_RNA"/>
</dbReference>
<proteinExistence type="predicted"/>
<reference evidence="1" key="1">
    <citation type="submission" date="2014-11" db="EMBL/GenBank/DDBJ databases">
        <authorList>
            <person name="Amaro Gonzalez C."/>
        </authorList>
    </citation>
    <scope>NUCLEOTIDE SEQUENCE</scope>
</reference>
<accession>A0A0E9RDT2</accession>
<organism evidence="1">
    <name type="scientific">Anguilla anguilla</name>
    <name type="common">European freshwater eel</name>
    <name type="synonym">Muraena anguilla</name>
    <dbReference type="NCBI Taxonomy" id="7936"/>
    <lineage>
        <taxon>Eukaryota</taxon>
        <taxon>Metazoa</taxon>
        <taxon>Chordata</taxon>
        <taxon>Craniata</taxon>
        <taxon>Vertebrata</taxon>
        <taxon>Euteleostomi</taxon>
        <taxon>Actinopterygii</taxon>
        <taxon>Neopterygii</taxon>
        <taxon>Teleostei</taxon>
        <taxon>Anguilliformes</taxon>
        <taxon>Anguillidae</taxon>
        <taxon>Anguilla</taxon>
    </lineage>
</organism>
<evidence type="ECO:0000313" key="1">
    <source>
        <dbReference type="EMBL" id="JAH26655.1"/>
    </source>
</evidence>
<protein>
    <submittedName>
        <fullName evidence="1">Uncharacterized protein</fullName>
    </submittedName>
</protein>
<reference evidence="1" key="2">
    <citation type="journal article" date="2015" name="Fish Shellfish Immunol.">
        <title>Early steps in the European eel (Anguilla anguilla)-Vibrio vulnificus interaction in the gills: Role of the RtxA13 toxin.</title>
        <authorList>
            <person name="Callol A."/>
            <person name="Pajuelo D."/>
            <person name="Ebbesson L."/>
            <person name="Teles M."/>
            <person name="MacKenzie S."/>
            <person name="Amaro C."/>
        </authorList>
    </citation>
    <scope>NUCLEOTIDE SEQUENCE</scope>
</reference>
<name>A0A0E9RDT2_ANGAN</name>